<keyword evidence="15" id="KW-1185">Reference proteome</keyword>
<sequence length="954" mass="105517">MYPSGQRDRDSRGDYRSRSPHARRSDDHHSHHRDGDYRRSRKDSPDPPRDLNYDDNDDGADDYRGHDRDHYRMPREGHYAGNKATSSRRNDGSGRHYVRDPGPVPGLHRGVRPLSAPDASPPGQENGDRHGLDVFDTSTYAGRGDAHHGLDRGAAAASHAGHPPLRDSGGNRSSGASHRGVGNYHDRHHFSRRRLEGSGRAVVLDGLPEDATERDVLYGLDYVTRDRHFSSDLVRIARVRYDHDGRRIAFVEFHRRSDAEHFYDRYYPEISFPLEHSRGLDSEPVTVGVSFPNNDETHSSRESRRDDDGWDCIQCGAMNYPHRAVCYKCKAERPDDHDASGPFLTGETDECPQQTPSQYVVVRDLEGSVTEEVLAKGVMKLFVENPEPAKEAPTTTNKLKSTAPTNSTAGLGAKPGSLRRVFLMRDRKTNESWRYGFAEFATVDDARAAVAKFRASTKFTIASKPVVVAFIHTGVFVPAFDAPATENQEFSFTPIYNPAVRVKYWDERAYPSAHVVSTDPLPGAPSPDKPVGDGEAAKPGAKPSKKAKSTKESATAPKIAMIPQMQLWAKASAELHGAQPAADENVPSVQEPDEVRPGAARPARAASREVEEAQEDGPVAAQWGDQYLSYADWDALTCLACGWEAPSQAHIDERGWPQSRSDLLIEHEGRAHDFFRDDTEAKSKAVAALTALGRDPRLVVRRTPRLKSDRLPVYKSYADFDRLRCVLCRRVFKHVRLLWLHEQQSALHKRMLADPQNRARAAAEFKKAGAKMRVLEPDPAFRRRWEAQRARVVAQQGQPQAQLYRDRALERRKAFGQPKQPATTSTTTGAAATAAGTTTTTTTTAPAKRKDAPREEAEAEKEQQQQRAAKKSKGADMLAKMGWTEGAGLGAEGAGRTEAIATEVYAPGVGLGAEGGRLGDAAEEAARNTRGGFAAFVEKTRERARERFEKMAGS</sequence>
<evidence type="ECO:0000256" key="8">
    <source>
        <dbReference type="PROSITE-ProRule" id="PRU00176"/>
    </source>
</evidence>
<feature type="compositionally biased region" description="Basic and acidic residues" evidence="10">
    <location>
        <begin position="61"/>
        <end position="78"/>
    </location>
</feature>
<evidence type="ECO:0000256" key="2">
    <source>
        <dbReference type="ARBA" id="ARBA00022723"/>
    </source>
</evidence>
<dbReference type="PROSITE" id="PS50102">
    <property type="entry name" value="RRM"/>
    <property type="match status" value="1"/>
</dbReference>
<evidence type="ECO:0000256" key="9">
    <source>
        <dbReference type="PROSITE-ProRule" id="PRU00322"/>
    </source>
</evidence>
<feature type="region of interest" description="Disordered" evidence="10">
    <location>
        <begin position="1"/>
        <end position="190"/>
    </location>
</feature>
<evidence type="ECO:0008006" key="16">
    <source>
        <dbReference type="Google" id="ProtNLM"/>
    </source>
</evidence>
<dbReference type="KEGG" id="ttt:THITE_2112111"/>
<evidence type="ECO:0000259" key="12">
    <source>
        <dbReference type="PROSITE" id="PS50174"/>
    </source>
</evidence>
<proteinExistence type="predicted"/>
<dbReference type="InterPro" id="IPR012677">
    <property type="entry name" value="Nucleotide-bd_a/b_plait_sf"/>
</dbReference>
<dbReference type="Pfam" id="PF00641">
    <property type="entry name" value="Zn_ribbon_RanBP"/>
    <property type="match status" value="1"/>
</dbReference>
<evidence type="ECO:0000256" key="7">
    <source>
        <dbReference type="ARBA" id="ARBA00023242"/>
    </source>
</evidence>
<evidence type="ECO:0000313" key="14">
    <source>
        <dbReference type="EMBL" id="AEO65271.1"/>
    </source>
</evidence>
<feature type="region of interest" description="Disordered" evidence="10">
    <location>
        <begin position="574"/>
        <end position="617"/>
    </location>
</feature>
<dbReference type="SUPFAM" id="SSF54928">
    <property type="entry name" value="RNA-binding domain, RBD"/>
    <property type="match status" value="1"/>
</dbReference>
<feature type="domain" description="RRM" evidence="11">
    <location>
        <begin position="379"/>
        <end position="473"/>
    </location>
</feature>
<dbReference type="EMBL" id="CP003010">
    <property type="protein sequence ID" value="AEO65271.1"/>
    <property type="molecule type" value="Genomic_DNA"/>
</dbReference>
<dbReference type="InterPro" id="IPR035979">
    <property type="entry name" value="RBD_domain_sf"/>
</dbReference>
<dbReference type="PROSITE" id="PS01358">
    <property type="entry name" value="ZF_RANBP2_1"/>
    <property type="match status" value="1"/>
</dbReference>
<feature type="compositionally biased region" description="Basic and acidic residues" evidence="10">
    <location>
        <begin position="88"/>
        <end position="99"/>
    </location>
</feature>
<feature type="compositionally biased region" description="Basic and acidic residues" evidence="10">
    <location>
        <begin position="295"/>
        <end position="306"/>
    </location>
</feature>
<dbReference type="Gene3D" id="3.30.70.330">
    <property type="match status" value="1"/>
</dbReference>
<evidence type="ECO:0000259" key="11">
    <source>
        <dbReference type="PROSITE" id="PS50102"/>
    </source>
</evidence>
<feature type="region of interest" description="Disordered" evidence="10">
    <location>
        <begin position="388"/>
        <end position="410"/>
    </location>
</feature>
<feature type="compositionally biased region" description="Polar residues" evidence="10">
    <location>
        <begin position="393"/>
        <end position="409"/>
    </location>
</feature>
<dbReference type="PANTHER" id="PTHR13948">
    <property type="entry name" value="RNA-BINDING PROTEIN"/>
    <property type="match status" value="1"/>
</dbReference>
<keyword evidence="2" id="KW-0479">Metal-binding</keyword>
<gene>
    <name evidence="14" type="ORF">THITE_2112111</name>
</gene>
<dbReference type="GO" id="GO:0000398">
    <property type="term" value="P:mRNA splicing, via spliceosome"/>
    <property type="evidence" value="ECO:0007669"/>
    <property type="project" value="TreeGrafter"/>
</dbReference>
<dbReference type="InterPro" id="IPR036443">
    <property type="entry name" value="Znf_RanBP2_sf"/>
</dbReference>
<organism evidence="14 15">
    <name type="scientific">Thermothielavioides terrestris (strain ATCC 38088 / NRRL 8126)</name>
    <name type="common">Thielavia terrestris</name>
    <dbReference type="NCBI Taxonomy" id="578455"/>
    <lineage>
        <taxon>Eukaryota</taxon>
        <taxon>Fungi</taxon>
        <taxon>Dikarya</taxon>
        <taxon>Ascomycota</taxon>
        <taxon>Pezizomycotina</taxon>
        <taxon>Sordariomycetes</taxon>
        <taxon>Sordariomycetidae</taxon>
        <taxon>Sordariales</taxon>
        <taxon>Chaetomiaceae</taxon>
        <taxon>Thermothielavioides</taxon>
        <taxon>Thermothielavioides terrestris</taxon>
    </lineage>
</organism>
<evidence type="ECO:0000256" key="4">
    <source>
        <dbReference type="ARBA" id="ARBA00022771"/>
    </source>
</evidence>
<evidence type="ECO:0000256" key="5">
    <source>
        <dbReference type="ARBA" id="ARBA00022833"/>
    </source>
</evidence>
<feature type="domain" description="G-patch" evidence="12">
    <location>
        <begin position="870"/>
        <end position="916"/>
    </location>
</feature>
<dbReference type="InterPro" id="IPR000467">
    <property type="entry name" value="G_patch_dom"/>
</dbReference>
<comment type="subcellular location">
    <subcellularLocation>
        <location evidence="1">Nucleus</location>
    </subcellularLocation>
</comment>
<dbReference type="SUPFAM" id="SSF90209">
    <property type="entry name" value="Ran binding protein zinc finger-like"/>
    <property type="match status" value="1"/>
</dbReference>
<evidence type="ECO:0000256" key="1">
    <source>
        <dbReference type="ARBA" id="ARBA00004123"/>
    </source>
</evidence>
<feature type="region of interest" description="Disordered" evidence="10">
    <location>
        <begin position="283"/>
        <end position="306"/>
    </location>
</feature>
<dbReference type="PANTHER" id="PTHR13948:SF3">
    <property type="entry name" value="FI21118P1"/>
    <property type="match status" value="1"/>
</dbReference>
<dbReference type="AlphaFoldDB" id="G2R4Z4"/>
<dbReference type="GO" id="GO:0008270">
    <property type="term" value="F:zinc ion binding"/>
    <property type="evidence" value="ECO:0007669"/>
    <property type="project" value="UniProtKB-KW"/>
</dbReference>
<feature type="compositionally biased region" description="Basic and acidic residues" evidence="10">
    <location>
        <begin position="1"/>
        <end position="52"/>
    </location>
</feature>
<dbReference type="SMART" id="SM00360">
    <property type="entry name" value="RRM"/>
    <property type="match status" value="1"/>
</dbReference>
<dbReference type="Gene3D" id="4.10.1060.10">
    <property type="entry name" value="Zinc finger, RanBP2-type"/>
    <property type="match status" value="1"/>
</dbReference>
<accession>G2R4Z4</accession>
<dbReference type="GeneID" id="11517727"/>
<dbReference type="GO" id="GO:0003723">
    <property type="term" value="F:RNA binding"/>
    <property type="evidence" value="ECO:0007669"/>
    <property type="project" value="UniProtKB-UniRule"/>
</dbReference>
<dbReference type="HOGENOM" id="CLU_012131_1_1_1"/>
<dbReference type="InterPro" id="IPR001876">
    <property type="entry name" value="Znf_RanBP2"/>
</dbReference>
<dbReference type="OrthoDB" id="29221at2759"/>
<feature type="compositionally biased region" description="Basic and acidic residues" evidence="10">
    <location>
        <begin position="848"/>
        <end position="864"/>
    </location>
</feature>
<feature type="region of interest" description="Disordered" evidence="10">
    <location>
        <begin position="516"/>
        <end position="556"/>
    </location>
</feature>
<evidence type="ECO:0000256" key="10">
    <source>
        <dbReference type="SAM" id="MobiDB-lite"/>
    </source>
</evidence>
<dbReference type="SMART" id="SM00547">
    <property type="entry name" value="ZnF_RBZ"/>
    <property type="match status" value="1"/>
</dbReference>
<keyword evidence="7" id="KW-0539">Nucleus</keyword>
<dbReference type="Pfam" id="PF01585">
    <property type="entry name" value="G-patch"/>
    <property type="match status" value="1"/>
</dbReference>
<evidence type="ECO:0000256" key="6">
    <source>
        <dbReference type="ARBA" id="ARBA00022884"/>
    </source>
</evidence>
<keyword evidence="3" id="KW-0677">Repeat</keyword>
<dbReference type="SMART" id="SM00443">
    <property type="entry name" value="G_patch"/>
    <property type="match status" value="1"/>
</dbReference>
<reference evidence="14 15" key="1">
    <citation type="journal article" date="2011" name="Nat. Biotechnol.">
        <title>Comparative genomic analysis of the thermophilic biomass-degrading fungi Myceliophthora thermophila and Thielavia terrestris.</title>
        <authorList>
            <person name="Berka R.M."/>
            <person name="Grigoriev I.V."/>
            <person name="Otillar R."/>
            <person name="Salamov A."/>
            <person name="Grimwood J."/>
            <person name="Reid I."/>
            <person name="Ishmael N."/>
            <person name="John T."/>
            <person name="Darmond C."/>
            <person name="Moisan M.-C."/>
            <person name="Henrissat B."/>
            <person name="Coutinho P.M."/>
            <person name="Lombard V."/>
            <person name="Natvig D.O."/>
            <person name="Lindquist E."/>
            <person name="Schmutz J."/>
            <person name="Lucas S."/>
            <person name="Harris P."/>
            <person name="Powlowski J."/>
            <person name="Bellemare A."/>
            <person name="Taylor D."/>
            <person name="Butler G."/>
            <person name="de Vries R.P."/>
            <person name="Allijn I.E."/>
            <person name="van den Brink J."/>
            <person name="Ushinsky S."/>
            <person name="Storms R."/>
            <person name="Powell A.J."/>
            <person name="Paulsen I.T."/>
            <person name="Elbourne L.D.H."/>
            <person name="Baker S.E."/>
            <person name="Magnuson J."/>
            <person name="LaBoissiere S."/>
            <person name="Clutterbuck A.J."/>
            <person name="Martinez D."/>
            <person name="Wogulis M."/>
            <person name="de Leon A.L."/>
            <person name="Rey M.W."/>
            <person name="Tsang A."/>
        </authorList>
    </citation>
    <scope>NUCLEOTIDE SEQUENCE [LARGE SCALE GENOMIC DNA]</scope>
    <source>
        <strain evidence="15">ATCC 38088 / NRRL 8126</strain>
    </source>
</reference>
<protein>
    <recommendedName>
        <fullName evidence="16">G-patch domain-containing protein</fullName>
    </recommendedName>
</protein>
<feature type="domain" description="RanBP2-type" evidence="13">
    <location>
        <begin position="305"/>
        <end position="335"/>
    </location>
</feature>
<dbReference type="STRING" id="578455.G2R4Z4"/>
<dbReference type="RefSeq" id="XP_003651607.1">
    <property type="nucleotide sequence ID" value="XM_003651559.1"/>
</dbReference>
<name>G2R4Z4_THETT</name>
<feature type="region of interest" description="Disordered" evidence="10">
    <location>
        <begin position="813"/>
        <end position="876"/>
    </location>
</feature>
<dbReference type="GO" id="GO:0005634">
    <property type="term" value="C:nucleus"/>
    <property type="evidence" value="ECO:0007669"/>
    <property type="project" value="UniProtKB-SubCell"/>
</dbReference>
<dbReference type="eggNOG" id="KOG0154">
    <property type="taxonomic scope" value="Eukaryota"/>
</dbReference>
<evidence type="ECO:0000256" key="3">
    <source>
        <dbReference type="ARBA" id="ARBA00022737"/>
    </source>
</evidence>
<evidence type="ECO:0000259" key="13">
    <source>
        <dbReference type="PROSITE" id="PS50199"/>
    </source>
</evidence>
<feature type="compositionally biased region" description="Low complexity" evidence="10">
    <location>
        <begin position="153"/>
        <end position="163"/>
    </location>
</feature>
<keyword evidence="4 9" id="KW-0863">Zinc-finger</keyword>
<feature type="compositionally biased region" description="Low complexity" evidence="10">
    <location>
        <begin position="822"/>
        <end position="845"/>
    </location>
</feature>
<keyword evidence="5" id="KW-0862">Zinc</keyword>
<evidence type="ECO:0000313" key="15">
    <source>
        <dbReference type="Proteomes" id="UP000008181"/>
    </source>
</evidence>
<keyword evidence="6 8" id="KW-0694">RNA-binding</keyword>
<dbReference type="Proteomes" id="UP000008181">
    <property type="component" value="Chromosome 2"/>
</dbReference>
<dbReference type="PROSITE" id="PS50199">
    <property type="entry name" value="ZF_RANBP2_2"/>
    <property type="match status" value="1"/>
</dbReference>
<dbReference type="InterPro" id="IPR000504">
    <property type="entry name" value="RRM_dom"/>
</dbReference>
<dbReference type="PROSITE" id="PS50174">
    <property type="entry name" value="G_PATCH"/>
    <property type="match status" value="1"/>
</dbReference>